<evidence type="ECO:0000313" key="1">
    <source>
        <dbReference type="EMBL" id="KAL3751750.1"/>
    </source>
</evidence>
<comment type="caution">
    <text evidence="1">The sequence shown here is derived from an EMBL/GenBank/DDBJ whole genome shotgun (WGS) entry which is preliminary data.</text>
</comment>
<reference evidence="1 2" key="1">
    <citation type="submission" date="2024-11" db="EMBL/GenBank/DDBJ databases">
        <title>Chromosome-level genome assembly of Eucalyptus globulus Labill. provides insights into its genome evolution.</title>
        <authorList>
            <person name="Li X."/>
        </authorList>
    </citation>
    <scope>NUCLEOTIDE SEQUENCE [LARGE SCALE GENOMIC DNA]</scope>
    <source>
        <strain evidence="1">CL2024</strain>
        <tissue evidence="1">Fresh tender leaves</tissue>
    </source>
</reference>
<organism evidence="1 2">
    <name type="scientific">Eucalyptus globulus</name>
    <name type="common">Tasmanian blue gum</name>
    <dbReference type="NCBI Taxonomy" id="34317"/>
    <lineage>
        <taxon>Eukaryota</taxon>
        <taxon>Viridiplantae</taxon>
        <taxon>Streptophyta</taxon>
        <taxon>Embryophyta</taxon>
        <taxon>Tracheophyta</taxon>
        <taxon>Spermatophyta</taxon>
        <taxon>Magnoliopsida</taxon>
        <taxon>eudicotyledons</taxon>
        <taxon>Gunneridae</taxon>
        <taxon>Pentapetalae</taxon>
        <taxon>rosids</taxon>
        <taxon>malvids</taxon>
        <taxon>Myrtales</taxon>
        <taxon>Myrtaceae</taxon>
        <taxon>Myrtoideae</taxon>
        <taxon>Eucalypteae</taxon>
        <taxon>Eucalyptus</taxon>
    </lineage>
</organism>
<dbReference type="InterPro" id="IPR006476">
    <property type="entry name" value="CHP01589_pln"/>
</dbReference>
<proteinExistence type="predicted"/>
<accession>A0ABD3LJ08</accession>
<evidence type="ECO:0000313" key="2">
    <source>
        <dbReference type="Proteomes" id="UP001634007"/>
    </source>
</evidence>
<keyword evidence="2" id="KW-1185">Reference proteome</keyword>
<name>A0ABD3LJ08_EUCGL</name>
<sequence>MYYQPDHLPCLHCHPHSYIRLVQHLIERCLLLHMTRDQCIKALYRHAGIHPIITFTVWRELLKENRDFFQAYFSATAHGHSPYYSSNFVKSICIWEFISEIAC</sequence>
<dbReference type="EMBL" id="JBJKBG010000002">
    <property type="protein sequence ID" value="KAL3751750.1"/>
    <property type="molecule type" value="Genomic_DNA"/>
</dbReference>
<protein>
    <submittedName>
        <fullName evidence="1">Uncharacterized protein</fullName>
    </submittedName>
</protein>
<dbReference type="AlphaFoldDB" id="A0ABD3LJ08"/>
<gene>
    <name evidence="1" type="ORF">ACJRO7_012565</name>
</gene>
<dbReference type="Proteomes" id="UP001634007">
    <property type="component" value="Unassembled WGS sequence"/>
</dbReference>
<dbReference type="NCBIfam" id="TIGR01589">
    <property type="entry name" value="A_thal_3526"/>
    <property type="match status" value="1"/>
</dbReference>
<dbReference type="PANTHER" id="PTHR31871:SF5">
    <property type="entry name" value="TRANSMEMBRANE PROTEIN"/>
    <property type="match status" value="1"/>
</dbReference>
<dbReference type="PANTHER" id="PTHR31871">
    <property type="entry name" value="OS02G0137100 PROTEIN"/>
    <property type="match status" value="1"/>
</dbReference>
<dbReference type="Pfam" id="PF09713">
    <property type="entry name" value="A_thal_3526"/>
    <property type="match status" value="1"/>
</dbReference>